<gene>
    <name evidence="2" type="ORF">SAMN04488023_10745</name>
</gene>
<dbReference type="Proteomes" id="UP000199572">
    <property type="component" value="Unassembled WGS sequence"/>
</dbReference>
<protein>
    <submittedName>
        <fullName evidence="2">Uncharacterized protein</fullName>
    </submittedName>
</protein>
<evidence type="ECO:0000313" key="2">
    <source>
        <dbReference type="EMBL" id="SER30978.1"/>
    </source>
</evidence>
<sequence>MKHFMLLFFCCLSISLSYAQRVIKDAAIAHQQQRMVFSQWDADKFTPKPGFLGLNPLYWITWGLHPDYPKTDRRPLSASGPQSQRIALAMVMQQADQAHFKQSDTLSASAIYAAAAYSGLSSGVDPLWQLYYADQFSPLISFAGNPPLSGSPQEIAQLRSSGLYQWYAAEHASLAQRLQICRTTSLERGARLIGYHRLLGEYRKLEADWEGRRQTIGRHLNLQRASKRIKIFEGRAPSGKKTDIEIADEILKKSKL</sequence>
<reference evidence="2 3" key="1">
    <citation type="submission" date="2016-10" db="EMBL/GenBank/DDBJ databases">
        <authorList>
            <person name="de Groot N.N."/>
        </authorList>
    </citation>
    <scope>NUCLEOTIDE SEQUENCE [LARGE SCALE GENOMIC DNA]</scope>
    <source>
        <strain evidence="2 3">DSM 18610</strain>
    </source>
</reference>
<dbReference type="OrthoDB" id="1265092at2"/>
<organism evidence="2 3">
    <name type="scientific">Pedobacter rhizosphaerae</name>
    <dbReference type="NCBI Taxonomy" id="390241"/>
    <lineage>
        <taxon>Bacteria</taxon>
        <taxon>Pseudomonadati</taxon>
        <taxon>Bacteroidota</taxon>
        <taxon>Sphingobacteriia</taxon>
        <taxon>Sphingobacteriales</taxon>
        <taxon>Sphingobacteriaceae</taxon>
        <taxon>Pedobacter</taxon>
    </lineage>
</organism>
<name>A0A1H9N516_9SPHI</name>
<feature type="chain" id="PRO_5011766633" evidence="1">
    <location>
        <begin position="20"/>
        <end position="256"/>
    </location>
</feature>
<evidence type="ECO:0000256" key="1">
    <source>
        <dbReference type="SAM" id="SignalP"/>
    </source>
</evidence>
<dbReference type="EMBL" id="FOGG01000007">
    <property type="protein sequence ID" value="SER30978.1"/>
    <property type="molecule type" value="Genomic_DNA"/>
</dbReference>
<dbReference type="STRING" id="390241.SAMN04488023_10745"/>
<dbReference type="RefSeq" id="WP_090883037.1">
    <property type="nucleotide sequence ID" value="NZ_FOGG01000007.1"/>
</dbReference>
<keyword evidence="3" id="KW-1185">Reference proteome</keyword>
<dbReference type="AlphaFoldDB" id="A0A1H9N516"/>
<accession>A0A1H9N516</accession>
<proteinExistence type="predicted"/>
<keyword evidence="1" id="KW-0732">Signal</keyword>
<evidence type="ECO:0000313" key="3">
    <source>
        <dbReference type="Proteomes" id="UP000199572"/>
    </source>
</evidence>
<feature type="signal peptide" evidence="1">
    <location>
        <begin position="1"/>
        <end position="19"/>
    </location>
</feature>